<sequence>MSLNAIIKHTDVIGYKICYIYNKLRNNFVLIKLRIPHNAIIIKSKDHKLRTNLAQVLNIWAINIFESQLHKLDDTEIAFSIYDPAFKYQINKIIIPNTFDSSNKNTCSPGIHFFLNSHDALSYSGLADMIQKIEKSI</sequence>
<dbReference type="Pfam" id="PF19062">
    <property type="entry name" value="DUF5758"/>
    <property type="match status" value="1"/>
</dbReference>
<gene>
    <name evidence="1" type="ORF">Gaeavirus11_6</name>
</gene>
<protein>
    <submittedName>
        <fullName evidence="1">Pentapeptide repeat-containing protein</fullName>
    </submittedName>
</protein>
<name>A0A3G4ZYW3_9VIRU</name>
<proteinExistence type="predicted"/>
<evidence type="ECO:0000313" key="1">
    <source>
        <dbReference type="EMBL" id="AYV80126.1"/>
    </source>
</evidence>
<accession>A0A3G4ZYW3</accession>
<organism evidence="1">
    <name type="scientific">Gaeavirus sp</name>
    <dbReference type="NCBI Taxonomy" id="2487767"/>
    <lineage>
        <taxon>Viruses</taxon>
        <taxon>Varidnaviria</taxon>
        <taxon>Bamfordvirae</taxon>
        <taxon>Nucleocytoviricota</taxon>
        <taxon>Megaviricetes</taxon>
        <taxon>Imitervirales</taxon>
        <taxon>Mimiviridae</taxon>
        <taxon>Klosneuvirinae</taxon>
    </lineage>
</organism>
<reference evidence="1" key="1">
    <citation type="submission" date="2018-10" db="EMBL/GenBank/DDBJ databases">
        <title>Hidden diversity of soil giant viruses.</title>
        <authorList>
            <person name="Schulz F."/>
            <person name="Alteio L."/>
            <person name="Goudeau D."/>
            <person name="Ryan E.M."/>
            <person name="Malmstrom R.R."/>
            <person name="Blanchard J."/>
            <person name="Woyke T."/>
        </authorList>
    </citation>
    <scope>NUCLEOTIDE SEQUENCE</scope>
    <source>
        <strain evidence="1">GAV1</strain>
    </source>
</reference>
<dbReference type="EMBL" id="MK072209">
    <property type="protein sequence ID" value="AYV80126.1"/>
    <property type="molecule type" value="Genomic_DNA"/>
</dbReference>
<dbReference type="InterPro" id="IPR043919">
    <property type="entry name" value="DUF5758"/>
</dbReference>